<dbReference type="RefSeq" id="WP_338682087.1">
    <property type="nucleotide sequence ID" value="NZ_CP142523.1"/>
</dbReference>
<keyword evidence="2" id="KW-1185">Reference proteome</keyword>
<organism evidence="1 2">
    <name type="scientific">Janthinobacterium aestuarii</name>
    <dbReference type="NCBI Taxonomy" id="2985511"/>
    <lineage>
        <taxon>Bacteria</taxon>
        <taxon>Pseudomonadati</taxon>
        <taxon>Pseudomonadota</taxon>
        <taxon>Betaproteobacteria</taxon>
        <taxon>Burkholderiales</taxon>
        <taxon>Oxalobacteraceae</taxon>
        <taxon>Janthinobacterium</taxon>
    </lineage>
</organism>
<proteinExistence type="predicted"/>
<protein>
    <submittedName>
        <fullName evidence="1">Imm49 family immunity protein</fullName>
    </submittedName>
</protein>
<gene>
    <name evidence="1" type="ORF">OPV09_13415</name>
</gene>
<name>A0ABZ2GTC1_9BURK</name>
<dbReference type="Proteomes" id="UP001373909">
    <property type="component" value="Chromosome"/>
</dbReference>
<reference evidence="1 2" key="1">
    <citation type="submission" date="2024-01" db="EMBL/GenBank/DDBJ databases">
        <title>Draft genome sequences of nine bacterial species from freshwater ponds near Washington, DC.</title>
        <authorList>
            <person name="Pavloudi C."/>
            <person name="Oliver L."/>
            <person name="Slattery K."/>
            <person name="Lissner G."/>
            <person name="Saw J.H."/>
        </authorList>
    </citation>
    <scope>NUCLEOTIDE SEQUENCE [LARGE SCALE GENOMIC DNA]</scope>
    <source>
        <strain evidence="2">TB1-E2</strain>
    </source>
</reference>
<accession>A0ABZ2GTC1</accession>
<dbReference type="EMBL" id="CP142523">
    <property type="protein sequence ID" value="WWO49044.1"/>
    <property type="molecule type" value="Genomic_DNA"/>
</dbReference>
<sequence>MAERSPADRLKSLVSFWEGRISDSVDSYMYRRKQVRLGAVLTSLAAHARASAMYSFFVERNLDKFKQNCYLASRLALASIGQDGGASFCVGGELLYGMLSDNEKVIAAIAVAETEELIRQRNGPTLTAFHVHMIQLALRGDDGALLSKIEKVAKNGRKPDRADSAAGQDFFSLLLKRDQAGLEHFIQTRSARVKSSDAAEEDFLSYLGVLQTKLCWIRGIPVQIDSLLVPMALMPVRPLAHYDDVYEFLAPGWAPPPQGAVADILRWLKRRFE</sequence>
<evidence type="ECO:0000313" key="2">
    <source>
        <dbReference type="Proteomes" id="UP001373909"/>
    </source>
</evidence>
<evidence type="ECO:0000313" key="1">
    <source>
        <dbReference type="EMBL" id="WWO49044.1"/>
    </source>
</evidence>